<accession>A0A8I6XBA0</accession>
<dbReference type="Proteomes" id="UP000011116">
    <property type="component" value="Chromosome 2H"/>
</dbReference>
<sequence>MPFCKEEESSDKDICMVSMDQQLFETPDTVVDPSFCGSFPEFEPTCMMHHQRPKKMVALEDSLSGRRFLGCPLQKDEGVNSGVVEWVDAPLPEILQRCLARLWKMYQEQNFGRVNDQQAHDKEVCLKRENTGSWNSGLEKEQV</sequence>
<reference evidence="1" key="2">
    <citation type="submission" date="2020-10" db="EMBL/GenBank/DDBJ databases">
        <authorList>
            <person name="Scholz U."/>
            <person name="Mascher M."/>
            <person name="Fiebig A."/>
        </authorList>
    </citation>
    <scope>NUCLEOTIDE SEQUENCE [LARGE SCALE GENOMIC DNA]</scope>
    <source>
        <strain evidence="1">cv. Morex</strain>
    </source>
</reference>
<dbReference type="AlphaFoldDB" id="A0A8I6XBA0"/>
<proteinExistence type="predicted"/>
<dbReference type="Gramene" id="HORVU.MOREX.r3.2HG0125610.1">
    <property type="protein sequence ID" value="HORVU.MOREX.r3.2HG0125610.1"/>
    <property type="gene ID" value="HORVU.MOREX.r3.2HG0125610"/>
</dbReference>
<organism evidence="1 2">
    <name type="scientific">Hordeum vulgare subsp. vulgare</name>
    <name type="common">Domesticated barley</name>
    <dbReference type="NCBI Taxonomy" id="112509"/>
    <lineage>
        <taxon>Eukaryota</taxon>
        <taxon>Viridiplantae</taxon>
        <taxon>Streptophyta</taxon>
        <taxon>Embryophyta</taxon>
        <taxon>Tracheophyta</taxon>
        <taxon>Spermatophyta</taxon>
        <taxon>Magnoliopsida</taxon>
        <taxon>Liliopsida</taxon>
        <taxon>Poales</taxon>
        <taxon>Poaceae</taxon>
        <taxon>BOP clade</taxon>
        <taxon>Pooideae</taxon>
        <taxon>Triticodae</taxon>
        <taxon>Triticeae</taxon>
        <taxon>Hordeinae</taxon>
        <taxon>Hordeum</taxon>
    </lineage>
</organism>
<evidence type="ECO:0000313" key="2">
    <source>
        <dbReference type="Proteomes" id="UP000011116"/>
    </source>
</evidence>
<dbReference type="EnsemblPlants" id="HORVU.MOREX.r3.2HG0125610.1">
    <property type="protein sequence ID" value="HORVU.MOREX.r3.2HG0125610.1"/>
    <property type="gene ID" value="HORVU.MOREX.r3.2HG0125610"/>
</dbReference>
<reference evidence="1" key="3">
    <citation type="submission" date="2022-01" db="UniProtKB">
        <authorList>
            <consortium name="EnsemblPlants"/>
        </authorList>
    </citation>
    <scope>IDENTIFICATION</scope>
    <source>
        <strain evidence="1">subsp. vulgare</strain>
    </source>
</reference>
<reference evidence="2" key="1">
    <citation type="journal article" date="2012" name="Nature">
        <title>A physical, genetic and functional sequence assembly of the barley genome.</title>
        <authorList>
            <consortium name="The International Barley Genome Sequencing Consortium"/>
            <person name="Mayer K.F."/>
            <person name="Waugh R."/>
            <person name="Brown J.W."/>
            <person name="Schulman A."/>
            <person name="Langridge P."/>
            <person name="Platzer M."/>
            <person name="Fincher G.B."/>
            <person name="Muehlbauer G.J."/>
            <person name="Sato K."/>
            <person name="Close T.J."/>
            <person name="Wise R.P."/>
            <person name="Stein N."/>
        </authorList>
    </citation>
    <scope>NUCLEOTIDE SEQUENCE [LARGE SCALE GENOMIC DNA]</scope>
    <source>
        <strain evidence="2">cv. Morex</strain>
    </source>
</reference>
<keyword evidence="2" id="KW-1185">Reference proteome</keyword>
<dbReference type="PANTHER" id="PTHR35163:SF13">
    <property type="entry name" value="NB-ARC DOMAIN-CONTAINING PROTEIN"/>
    <property type="match status" value="1"/>
</dbReference>
<protein>
    <submittedName>
        <fullName evidence="1">Uncharacterized protein</fullName>
    </submittedName>
</protein>
<name>A0A8I6XBA0_HORVV</name>
<evidence type="ECO:0000313" key="1">
    <source>
        <dbReference type="EnsemblPlants" id="HORVU.MOREX.r3.2HG0125610.1"/>
    </source>
</evidence>
<dbReference type="PANTHER" id="PTHR35163">
    <property type="entry name" value="OS02G0467300 PROTEIN"/>
    <property type="match status" value="1"/>
</dbReference>